<proteinExistence type="predicted"/>
<accession>D8UAC6</accession>
<dbReference type="PROSITE" id="PS51725">
    <property type="entry name" value="ABM"/>
    <property type="match status" value="1"/>
</dbReference>
<dbReference type="OrthoDB" id="531382at2759"/>
<evidence type="ECO:0000313" key="3">
    <source>
        <dbReference type="EMBL" id="EFJ43244.1"/>
    </source>
</evidence>
<feature type="signal peptide" evidence="1">
    <location>
        <begin position="1"/>
        <end position="25"/>
    </location>
</feature>
<keyword evidence="4" id="KW-1185">Reference proteome</keyword>
<dbReference type="EMBL" id="GL378374">
    <property type="protein sequence ID" value="EFJ43244.1"/>
    <property type="molecule type" value="Genomic_DNA"/>
</dbReference>
<reference evidence="3 4" key="1">
    <citation type="journal article" date="2010" name="Science">
        <title>Genomic analysis of organismal complexity in the multicellular green alga Volvox carteri.</title>
        <authorList>
            <person name="Prochnik S.E."/>
            <person name="Umen J."/>
            <person name="Nedelcu A.M."/>
            <person name="Hallmann A."/>
            <person name="Miller S.M."/>
            <person name="Nishii I."/>
            <person name="Ferris P."/>
            <person name="Kuo A."/>
            <person name="Mitros T."/>
            <person name="Fritz-Laylin L.K."/>
            <person name="Hellsten U."/>
            <person name="Chapman J."/>
            <person name="Simakov O."/>
            <person name="Rensing S.A."/>
            <person name="Terry A."/>
            <person name="Pangilinan J."/>
            <person name="Kapitonov V."/>
            <person name="Jurka J."/>
            <person name="Salamov A."/>
            <person name="Shapiro H."/>
            <person name="Schmutz J."/>
            <person name="Grimwood J."/>
            <person name="Lindquist E."/>
            <person name="Lucas S."/>
            <person name="Grigoriev I.V."/>
            <person name="Schmitt R."/>
            <person name="Kirk D."/>
            <person name="Rokhsar D.S."/>
        </authorList>
    </citation>
    <scope>NUCLEOTIDE SEQUENCE [LARGE SCALE GENOMIC DNA]</scope>
    <source>
        <strain evidence="4">f. Nagariensis / Eve</strain>
    </source>
</reference>
<dbReference type="InParanoid" id="D8UAC6"/>
<feature type="domain" description="ABM" evidence="2">
    <location>
        <begin position="66"/>
        <end position="157"/>
    </location>
</feature>
<dbReference type="KEGG" id="vcn:VOLCADRAFT_96530"/>
<dbReference type="SUPFAM" id="SSF54909">
    <property type="entry name" value="Dimeric alpha+beta barrel"/>
    <property type="match status" value="1"/>
</dbReference>
<dbReference type="GeneID" id="9617409"/>
<evidence type="ECO:0000313" key="4">
    <source>
        <dbReference type="Proteomes" id="UP000001058"/>
    </source>
</evidence>
<dbReference type="GO" id="GO:0003824">
    <property type="term" value="F:catalytic activity"/>
    <property type="evidence" value="ECO:0007669"/>
    <property type="project" value="TreeGrafter"/>
</dbReference>
<organism evidence="4">
    <name type="scientific">Volvox carteri f. nagariensis</name>
    <dbReference type="NCBI Taxonomy" id="3068"/>
    <lineage>
        <taxon>Eukaryota</taxon>
        <taxon>Viridiplantae</taxon>
        <taxon>Chlorophyta</taxon>
        <taxon>core chlorophytes</taxon>
        <taxon>Chlorophyceae</taxon>
        <taxon>CS clade</taxon>
        <taxon>Chlamydomonadales</taxon>
        <taxon>Volvocaceae</taxon>
        <taxon>Volvox</taxon>
    </lineage>
</organism>
<dbReference type="PANTHER" id="PTHR33336">
    <property type="entry name" value="QUINOL MONOOXYGENASE YGIN-RELATED"/>
    <property type="match status" value="1"/>
</dbReference>
<dbReference type="AlphaFoldDB" id="D8UAC6"/>
<dbReference type="InterPro" id="IPR007138">
    <property type="entry name" value="ABM_dom"/>
</dbReference>
<feature type="chain" id="PRO_5003124317" description="ABM domain-containing protein" evidence="1">
    <location>
        <begin position="26"/>
        <end position="345"/>
    </location>
</feature>
<dbReference type="RefSeq" id="XP_002955604.1">
    <property type="nucleotide sequence ID" value="XM_002955558.1"/>
</dbReference>
<dbReference type="Pfam" id="PF03992">
    <property type="entry name" value="ABM"/>
    <property type="match status" value="1"/>
</dbReference>
<dbReference type="Gene3D" id="3.30.70.100">
    <property type="match status" value="1"/>
</dbReference>
<gene>
    <name evidence="3" type="ORF">VOLCADRAFT_96530</name>
</gene>
<dbReference type="InterPro" id="IPR011008">
    <property type="entry name" value="Dimeric_a/b-barrel"/>
</dbReference>
<dbReference type="InterPro" id="IPR050744">
    <property type="entry name" value="AI-2_Isomerase_LsrG"/>
</dbReference>
<dbReference type="PANTHER" id="PTHR33336:SF15">
    <property type="entry name" value="ABM DOMAIN-CONTAINING PROTEIN"/>
    <property type="match status" value="1"/>
</dbReference>
<keyword evidence="1" id="KW-0732">Signal</keyword>
<dbReference type="Proteomes" id="UP000001058">
    <property type="component" value="Unassembled WGS sequence"/>
</dbReference>
<evidence type="ECO:0000256" key="1">
    <source>
        <dbReference type="SAM" id="SignalP"/>
    </source>
</evidence>
<name>D8UAC6_VOLCA</name>
<sequence length="345" mass="39829">MSPSRRPPLLAAAPLLLLLCVGASAYRSSPASSSLHRTTGGTTATSSLKAIEWLMRRGGEGMKSPAYLLIKYEVPPTLHDRFIEELDRHDKVLRDVKGLSFYQKTKDMDDNVMFWSYTEWDTVGDLMDHCESTAFKDFHNWVDDNDILVEMFPLEALGDEKRLPPPASDCSAVCCCASYQRLALIHWLLPPCPTFSPEQEYRADREGEKAATAARAAAAKDLERRRRRGREIEDFDPREETAHFAIRFHIMPSQEEDFLNFVQDVQKRVVKDEDENRFFVLRKFATMNHHYLIRGAWDTFEGYLDHITSKHSMNLRGFAKDNNIEWYGIPFRVLYTSEDTTEYKV</sequence>
<evidence type="ECO:0000259" key="2">
    <source>
        <dbReference type="PROSITE" id="PS51725"/>
    </source>
</evidence>
<protein>
    <recommendedName>
        <fullName evidence="2">ABM domain-containing protein</fullName>
    </recommendedName>
</protein>